<dbReference type="Proteomes" id="UP001578633">
    <property type="component" value="Chromosome 8"/>
</dbReference>
<dbReference type="PANTHER" id="PTHR28529:SF2">
    <property type="entry name" value="DNA REPAIR PROTEIN SWI5 HOMOLOG"/>
    <property type="match status" value="1"/>
</dbReference>
<feature type="compositionally biased region" description="Basic and acidic residues" evidence="4">
    <location>
        <begin position="174"/>
        <end position="196"/>
    </location>
</feature>
<name>A0ABR3UBA2_9PLEO</name>
<proteinExistence type="inferred from homology"/>
<evidence type="ECO:0000313" key="6">
    <source>
        <dbReference type="Proteomes" id="UP001578633"/>
    </source>
</evidence>
<dbReference type="EMBL" id="JBHGVX010000008">
    <property type="protein sequence ID" value="KAL1793773.1"/>
    <property type="molecule type" value="Genomic_DNA"/>
</dbReference>
<dbReference type="InterPro" id="IPR010760">
    <property type="entry name" value="DNA-repair_Swi5"/>
</dbReference>
<evidence type="ECO:0000313" key="5">
    <source>
        <dbReference type="EMBL" id="KAL1793773.1"/>
    </source>
</evidence>
<feature type="region of interest" description="Disordered" evidence="4">
    <location>
        <begin position="334"/>
        <end position="439"/>
    </location>
</feature>
<evidence type="ECO:0000256" key="3">
    <source>
        <dbReference type="ARBA" id="ARBA00023204"/>
    </source>
</evidence>
<gene>
    <name evidence="5" type="ORF">ACET3X_008755</name>
</gene>
<accession>A0ABR3UBA2</accession>
<feature type="region of interest" description="Disordered" evidence="4">
    <location>
        <begin position="1"/>
        <end position="26"/>
    </location>
</feature>
<sequence>MAIEEGVTEIADSEDDPIASSPGVVPDEAADKLCAGAGVPYQERQDALHGADSFHQAFAQRDANAASCSAEGLDGDRDDVSVDDASKIDQTNMTLHDTKKAPEEGSTNELGSQVLEMHPKLRSPKREPMTGAKLFGPNVVMMQALPMIEPQHCEDVPARRADTEIQQDKTYQTTKDDSIKRSDMKAVGDAVVKDVENDPLADLPERPSIAGGTSPAREEQATIESIHPTVLDNPSQALTATEQHPSDASVHVEVSDRFTSQSQDRVPRDSLFPGTSNDGSQAADHYSGHRYSNENAAHTPVASTATSIWNSSAVTVADASDDKNADYAAPKLSLSSAHHDAQSPGTTLCSSQIDTDTSEAAMSARESSSMIDDLQTLPRESTEQHRAVEQLDSSKQSADHDSVAGSPTAEPPAHVQSHTGARCMDPSAQVSPSKTPQETVRDELRAQKAALLASLGSFPAIQVLIEEHALSDVESGNASDVPIESDIMAAANKIVKEHIKLLHEYNELKDMGQGLMGLIADQRGTRIVEVQEEFGIEAAD</sequence>
<comment type="caution">
    <text evidence="5">The sequence shown here is derived from an EMBL/GenBank/DDBJ whole genome shotgun (WGS) entry which is preliminary data.</text>
</comment>
<dbReference type="Pfam" id="PF07061">
    <property type="entry name" value="Swi5"/>
    <property type="match status" value="1"/>
</dbReference>
<feature type="compositionally biased region" description="Polar residues" evidence="4">
    <location>
        <begin position="343"/>
        <end position="355"/>
    </location>
</feature>
<dbReference type="GeneID" id="96089077"/>
<feature type="compositionally biased region" description="Polar residues" evidence="4">
    <location>
        <begin position="428"/>
        <end position="438"/>
    </location>
</feature>
<feature type="compositionally biased region" description="Low complexity" evidence="4">
    <location>
        <begin position="358"/>
        <end position="370"/>
    </location>
</feature>
<keyword evidence="2" id="KW-0227">DNA damage</keyword>
<keyword evidence="6" id="KW-1185">Reference proteome</keyword>
<feature type="region of interest" description="Disordered" evidence="4">
    <location>
        <begin position="157"/>
        <end position="287"/>
    </location>
</feature>
<dbReference type="Gene3D" id="1.20.5.170">
    <property type="match status" value="1"/>
</dbReference>
<protein>
    <recommendedName>
        <fullName evidence="7">Swi5-domain-containing protein</fullName>
    </recommendedName>
</protein>
<feature type="compositionally biased region" description="Basic and acidic residues" evidence="4">
    <location>
        <begin position="157"/>
        <end position="167"/>
    </location>
</feature>
<dbReference type="RefSeq" id="XP_069304357.1">
    <property type="nucleotide sequence ID" value="XM_069454963.1"/>
</dbReference>
<feature type="compositionally biased region" description="Basic and acidic residues" evidence="4">
    <location>
        <begin position="380"/>
        <end position="389"/>
    </location>
</feature>
<evidence type="ECO:0000256" key="2">
    <source>
        <dbReference type="ARBA" id="ARBA00022763"/>
    </source>
</evidence>
<feature type="compositionally biased region" description="Polar residues" evidence="4">
    <location>
        <begin position="232"/>
        <end position="243"/>
    </location>
</feature>
<comment type="similarity">
    <text evidence="1">Belongs to the SWI5/SAE3 family.</text>
</comment>
<evidence type="ECO:0000256" key="4">
    <source>
        <dbReference type="SAM" id="MobiDB-lite"/>
    </source>
</evidence>
<evidence type="ECO:0000256" key="1">
    <source>
        <dbReference type="ARBA" id="ARBA00008060"/>
    </source>
</evidence>
<organism evidence="5 6">
    <name type="scientific">Alternaria dauci</name>
    <dbReference type="NCBI Taxonomy" id="48095"/>
    <lineage>
        <taxon>Eukaryota</taxon>
        <taxon>Fungi</taxon>
        <taxon>Dikarya</taxon>
        <taxon>Ascomycota</taxon>
        <taxon>Pezizomycotina</taxon>
        <taxon>Dothideomycetes</taxon>
        <taxon>Pleosporomycetidae</taxon>
        <taxon>Pleosporales</taxon>
        <taxon>Pleosporineae</taxon>
        <taxon>Pleosporaceae</taxon>
        <taxon>Alternaria</taxon>
        <taxon>Alternaria sect. Porri</taxon>
    </lineage>
</organism>
<feature type="compositionally biased region" description="Basic and acidic residues" evidence="4">
    <location>
        <begin position="74"/>
        <end position="87"/>
    </location>
</feature>
<feature type="region of interest" description="Disordered" evidence="4">
    <location>
        <begin position="64"/>
        <end position="132"/>
    </location>
</feature>
<dbReference type="PANTHER" id="PTHR28529">
    <property type="entry name" value="DNA REPAIR PROTEIN SWI5 HOMOLOG"/>
    <property type="match status" value="1"/>
</dbReference>
<keyword evidence="3" id="KW-0234">DNA repair</keyword>
<evidence type="ECO:0008006" key="7">
    <source>
        <dbReference type="Google" id="ProtNLM"/>
    </source>
</evidence>
<reference evidence="5 6" key="1">
    <citation type="submission" date="2024-09" db="EMBL/GenBank/DDBJ databases">
        <title>T2T genomes of carrot and Alternaria dauci and their utility for understanding host-pathogen interaction during carrot leaf blight disease.</title>
        <authorList>
            <person name="Liu W."/>
            <person name="Xu S."/>
            <person name="Ou C."/>
            <person name="Liu X."/>
            <person name="Zhuang F."/>
            <person name="Deng X.W."/>
        </authorList>
    </citation>
    <scope>NUCLEOTIDE SEQUENCE [LARGE SCALE GENOMIC DNA]</scope>
    <source>
        <strain evidence="5 6">A2016</strain>
    </source>
</reference>